<evidence type="ECO:0000256" key="7">
    <source>
        <dbReference type="ARBA" id="ARBA00022989"/>
    </source>
</evidence>
<evidence type="ECO:0000256" key="6">
    <source>
        <dbReference type="ARBA" id="ARBA00022847"/>
    </source>
</evidence>
<dbReference type="InterPro" id="IPR011701">
    <property type="entry name" value="MFS"/>
</dbReference>
<feature type="transmembrane region" description="Helical" evidence="9">
    <location>
        <begin position="194"/>
        <end position="217"/>
    </location>
</feature>
<dbReference type="PROSITE" id="PS00217">
    <property type="entry name" value="SUGAR_TRANSPORT_2"/>
    <property type="match status" value="1"/>
</dbReference>
<keyword evidence="8 9" id="KW-0472">Membrane</keyword>
<dbReference type="InterPro" id="IPR005828">
    <property type="entry name" value="MFS_sugar_transport-like"/>
</dbReference>
<dbReference type="PROSITE" id="PS50850">
    <property type="entry name" value="MFS"/>
    <property type="match status" value="1"/>
</dbReference>
<sequence>MRTPGVTAEDDSDRLHPRNKRLETKMGNTVETDASIAGAVDGEIERVTAERLRIRRAVIASGFGTFVEYFDFSLYAFFATVIADTFFPAGNRTTALLYTFGIFAASFVMRPLGGILLGHIGDRIGRRPALGLSVGGMALASALIGCVPSYAEIGVAAPLLLLGLRCIQGISAGGEMGGAQAYVIEVAPERERGYLTGLVSLALLAGTLFGAVSSVFVHSIFDAKALADWAWRLPFLISLPLGIITLVLRSQMEESRAFTRMEERGTVERMPVVAILRDNLRELLIVCGVSGGNLMLFYMTVAYMPTYFQRENLMSGTAAAWSTALTLIGGMFAIPFWARLSDRVGRRPILLAASLGTVLAAYPVYLVMPWSVTAAAIAQIALGQLEAMWISVAYATYCEQFSARVRSSGVSLGCNLSSILAAGPAPYLATWLIPAIGRVHAPALMLIVFSLLSAAAVWGARETAGQPLV</sequence>
<feature type="domain" description="Major facilitator superfamily (MFS) profile" evidence="10">
    <location>
        <begin position="57"/>
        <end position="465"/>
    </location>
</feature>
<keyword evidence="5 9" id="KW-0812">Transmembrane</keyword>
<dbReference type="SUPFAM" id="SSF103473">
    <property type="entry name" value="MFS general substrate transporter"/>
    <property type="match status" value="1"/>
</dbReference>
<feature type="transmembrane region" description="Helical" evidence="9">
    <location>
        <begin position="95"/>
        <end position="117"/>
    </location>
</feature>
<feature type="transmembrane region" description="Helical" evidence="9">
    <location>
        <begin position="58"/>
        <end position="83"/>
    </location>
</feature>
<organism evidence="11 12">
    <name type="scientific">Cupriavidus lacunae</name>
    <dbReference type="NCBI Taxonomy" id="2666307"/>
    <lineage>
        <taxon>Bacteria</taxon>
        <taxon>Pseudomonadati</taxon>
        <taxon>Pseudomonadota</taxon>
        <taxon>Betaproteobacteria</taxon>
        <taxon>Burkholderiales</taxon>
        <taxon>Burkholderiaceae</taxon>
        <taxon>Cupriavidus</taxon>
    </lineage>
</organism>
<dbReference type="GO" id="GO:0005886">
    <property type="term" value="C:plasma membrane"/>
    <property type="evidence" value="ECO:0007669"/>
    <property type="project" value="UniProtKB-SubCell"/>
</dbReference>
<comment type="similarity">
    <text evidence="2">Belongs to the major facilitator superfamily. Metabolite:H+ Symporter (MHS) family (TC 2.A.1.6) family.</text>
</comment>
<evidence type="ECO:0000256" key="1">
    <source>
        <dbReference type="ARBA" id="ARBA00004651"/>
    </source>
</evidence>
<keyword evidence="6" id="KW-0769">Symport</keyword>
<comment type="caution">
    <text evidence="11">The sequence shown here is derived from an EMBL/GenBank/DDBJ whole genome shotgun (WGS) entry which is preliminary data.</text>
</comment>
<evidence type="ECO:0000256" key="2">
    <source>
        <dbReference type="ARBA" id="ARBA00008240"/>
    </source>
</evidence>
<dbReference type="PANTHER" id="PTHR43528">
    <property type="entry name" value="ALPHA-KETOGLUTARATE PERMEASE"/>
    <property type="match status" value="1"/>
</dbReference>
<dbReference type="InterPro" id="IPR020846">
    <property type="entry name" value="MFS_dom"/>
</dbReference>
<evidence type="ECO:0000256" key="3">
    <source>
        <dbReference type="ARBA" id="ARBA00022448"/>
    </source>
</evidence>
<keyword evidence="4" id="KW-1003">Cell membrane</keyword>
<feature type="transmembrane region" description="Helical" evidence="9">
    <location>
        <begin position="374"/>
        <end position="397"/>
    </location>
</feature>
<dbReference type="Pfam" id="PF00083">
    <property type="entry name" value="Sugar_tr"/>
    <property type="match status" value="1"/>
</dbReference>
<evidence type="ECO:0000313" key="12">
    <source>
        <dbReference type="Proteomes" id="UP000255165"/>
    </source>
</evidence>
<feature type="transmembrane region" description="Helical" evidence="9">
    <location>
        <begin position="283"/>
        <end position="306"/>
    </location>
</feature>
<proteinExistence type="inferred from homology"/>
<dbReference type="AlphaFoldDB" id="A0A370NRZ6"/>
<feature type="transmembrane region" description="Helical" evidence="9">
    <location>
        <begin position="156"/>
        <end position="173"/>
    </location>
</feature>
<protein>
    <submittedName>
        <fullName evidence="11">MFS transporter</fullName>
    </submittedName>
</protein>
<dbReference type="FunFam" id="1.20.1250.20:FF:000001">
    <property type="entry name" value="Dicarboxylate MFS transporter"/>
    <property type="match status" value="1"/>
</dbReference>
<dbReference type="GO" id="GO:0015293">
    <property type="term" value="F:symporter activity"/>
    <property type="evidence" value="ECO:0007669"/>
    <property type="project" value="UniProtKB-KW"/>
</dbReference>
<dbReference type="EMBL" id="QKWJ01000027">
    <property type="protein sequence ID" value="RDK08375.1"/>
    <property type="molecule type" value="Genomic_DNA"/>
</dbReference>
<evidence type="ECO:0000256" key="9">
    <source>
        <dbReference type="SAM" id="Phobius"/>
    </source>
</evidence>
<dbReference type="PANTHER" id="PTHR43528:SF1">
    <property type="entry name" value="ALPHA-KETOGLUTARATE PERMEASE"/>
    <property type="match status" value="1"/>
</dbReference>
<evidence type="ECO:0000259" key="10">
    <source>
        <dbReference type="PROSITE" id="PS50850"/>
    </source>
</evidence>
<evidence type="ECO:0000256" key="8">
    <source>
        <dbReference type="ARBA" id="ARBA00023136"/>
    </source>
</evidence>
<dbReference type="Pfam" id="PF07690">
    <property type="entry name" value="MFS_1"/>
    <property type="match status" value="1"/>
</dbReference>
<feature type="transmembrane region" description="Helical" evidence="9">
    <location>
        <begin position="409"/>
        <end position="433"/>
    </location>
</feature>
<gene>
    <name evidence="11" type="ORF">DN412_21310</name>
</gene>
<dbReference type="InterPro" id="IPR036259">
    <property type="entry name" value="MFS_trans_sf"/>
</dbReference>
<feature type="transmembrane region" description="Helical" evidence="9">
    <location>
        <begin position="229"/>
        <end position="248"/>
    </location>
</feature>
<accession>A0A370NRZ6</accession>
<dbReference type="InterPro" id="IPR005829">
    <property type="entry name" value="Sugar_transporter_CS"/>
</dbReference>
<feature type="transmembrane region" description="Helical" evidence="9">
    <location>
        <begin position="349"/>
        <end position="368"/>
    </location>
</feature>
<evidence type="ECO:0000313" key="11">
    <source>
        <dbReference type="EMBL" id="RDK08375.1"/>
    </source>
</evidence>
<reference evidence="12" key="1">
    <citation type="submission" date="2018-06" db="EMBL/GenBank/DDBJ databases">
        <authorList>
            <person name="Feng T."/>
            <person name="Jeon C.O."/>
        </authorList>
    </citation>
    <scope>NUCLEOTIDE SEQUENCE [LARGE SCALE GENOMIC DNA]</scope>
    <source>
        <strain evidence="12">S23</strain>
    </source>
</reference>
<keyword evidence="7 9" id="KW-1133">Transmembrane helix</keyword>
<feature type="transmembrane region" description="Helical" evidence="9">
    <location>
        <begin position="439"/>
        <end position="460"/>
    </location>
</feature>
<comment type="subcellular location">
    <subcellularLocation>
        <location evidence="1">Cell membrane</location>
        <topology evidence="1">Multi-pass membrane protein</topology>
    </subcellularLocation>
</comment>
<feature type="transmembrane region" description="Helical" evidence="9">
    <location>
        <begin position="129"/>
        <end position="150"/>
    </location>
</feature>
<dbReference type="Proteomes" id="UP000255165">
    <property type="component" value="Unassembled WGS sequence"/>
</dbReference>
<keyword evidence="12" id="KW-1185">Reference proteome</keyword>
<dbReference type="Gene3D" id="1.20.1250.20">
    <property type="entry name" value="MFS general substrate transporter like domains"/>
    <property type="match status" value="2"/>
</dbReference>
<evidence type="ECO:0000256" key="5">
    <source>
        <dbReference type="ARBA" id="ARBA00022692"/>
    </source>
</evidence>
<dbReference type="InterPro" id="IPR051084">
    <property type="entry name" value="H+-coupled_symporters"/>
</dbReference>
<evidence type="ECO:0000256" key="4">
    <source>
        <dbReference type="ARBA" id="ARBA00022475"/>
    </source>
</evidence>
<name>A0A370NRZ6_9BURK</name>
<keyword evidence="3" id="KW-0813">Transport</keyword>
<feature type="transmembrane region" description="Helical" evidence="9">
    <location>
        <begin position="318"/>
        <end position="337"/>
    </location>
</feature>